<evidence type="ECO:0000313" key="2">
    <source>
        <dbReference type="Proteomes" id="UP000295197"/>
    </source>
</evidence>
<dbReference type="Gene3D" id="1.25.40.390">
    <property type="match status" value="1"/>
</dbReference>
<name>A0A4R3VZF7_9SPHI</name>
<sequence>MNKLLVIAGLCTASLTAITSCKKESFDEVYRDPSKVTSSSVERQFSGLQYTFRELVVPTYRNYFVTLAPTIHRYIQVIGWANSENQLNPGAAAITDRWERYYQGLAQFRELEKIYATLPETEKNDKKIFMIAAKIFFFDQTQQHVDIHGSVPWSEAGKLSSNGGDYSISYPKYDKAEDIYSTMLDELKAISTELNSITIPTASATSFKNQDLINSGSVDLWKKYCNSLRLRMLTRVSEAPSFTARATQEINEIISNSTTYPIILTNNDNIQVDIFNNASDIHSRDFLDALESWNNNIAGKKIIDHMVTNADPRLPFMFEPGAGAAGVFTGLDQSLNSAEQSAAISGTQANPSKIAIYNRSTYSRNQNFPGVLVTASEVQYLLAEKKSKSGDNAGAKTHFENGIKESIDFLQRLRAVSNNSLVAAPAAPTTAEVNNYITKIGWGGNILEKIAYQKWLHFNIIQPTQNWAEVRRLDFPTFTFRVESSDIQKTAPLKWYLPQSEQAYNLDNYNTIKDQDNINTKLFWDIK</sequence>
<dbReference type="InterPro" id="IPR041662">
    <property type="entry name" value="SusD-like_2"/>
</dbReference>
<reference evidence="1 2" key="1">
    <citation type="submission" date="2019-03" db="EMBL/GenBank/DDBJ databases">
        <title>Genomic Encyclopedia of Type Strains, Phase IV (KMG-IV): sequencing the most valuable type-strain genomes for metagenomic binning, comparative biology and taxonomic classification.</title>
        <authorList>
            <person name="Goeker M."/>
        </authorList>
    </citation>
    <scope>NUCLEOTIDE SEQUENCE [LARGE SCALE GENOMIC DNA]</scope>
    <source>
        <strain evidence="1 2">DSM 22362</strain>
    </source>
</reference>
<keyword evidence="2" id="KW-1185">Reference proteome</keyword>
<organism evidence="1 2">
    <name type="scientific">Sphingobacterium alimentarium</name>
    <dbReference type="NCBI Taxonomy" id="797292"/>
    <lineage>
        <taxon>Bacteria</taxon>
        <taxon>Pseudomonadati</taxon>
        <taxon>Bacteroidota</taxon>
        <taxon>Sphingobacteriia</taxon>
        <taxon>Sphingobacteriales</taxon>
        <taxon>Sphingobacteriaceae</taxon>
        <taxon>Sphingobacterium</taxon>
    </lineage>
</organism>
<gene>
    <name evidence="1" type="ORF">EDC17_101555</name>
</gene>
<evidence type="ECO:0000313" key="1">
    <source>
        <dbReference type="EMBL" id="TCV15159.1"/>
    </source>
</evidence>
<accession>A0A4R3VZF7</accession>
<dbReference type="AlphaFoldDB" id="A0A4R3VZF7"/>
<dbReference type="OrthoDB" id="9766256at2"/>
<protein>
    <submittedName>
        <fullName evidence="1">SusD-like starch-binding protein associating with outer membrane</fullName>
    </submittedName>
</protein>
<comment type="caution">
    <text evidence="1">The sequence shown here is derived from an EMBL/GenBank/DDBJ whole genome shotgun (WGS) entry which is preliminary data.</text>
</comment>
<proteinExistence type="predicted"/>
<dbReference type="Proteomes" id="UP000295197">
    <property type="component" value="Unassembled WGS sequence"/>
</dbReference>
<dbReference type="PROSITE" id="PS51257">
    <property type="entry name" value="PROKAR_LIPOPROTEIN"/>
    <property type="match status" value="1"/>
</dbReference>
<dbReference type="RefSeq" id="WP_132777450.1">
    <property type="nucleotide sequence ID" value="NZ_SMBZ01000015.1"/>
</dbReference>
<dbReference type="EMBL" id="SMBZ01000015">
    <property type="protein sequence ID" value="TCV15159.1"/>
    <property type="molecule type" value="Genomic_DNA"/>
</dbReference>
<dbReference type="InterPro" id="IPR011990">
    <property type="entry name" value="TPR-like_helical_dom_sf"/>
</dbReference>
<dbReference type="Pfam" id="PF12771">
    <property type="entry name" value="SusD-like_2"/>
    <property type="match status" value="1"/>
</dbReference>
<dbReference type="SUPFAM" id="SSF48452">
    <property type="entry name" value="TPR-like"/>
    <property type="match status" value="1"/>
</dbReference>